<feature type="compositionally biased region" description="Basic and acidic residues" evidence="1">
    <location>
        <begin position="432"/>
        <end position="478"/>
    </location>
</feature>
<evidence type="ECO:0000256" key="1">
    <source>
        <dbReference type="SAM" id="MobiDB-lite"/>
    </source>
</evidence>
<feature type="region of interest" description="Disordered" evidence="1">
    <location>
        <begin position="1"/>
        <end position="113"/>
    </location>
</feature>
<evidence type="ECO:0000313" key="3">
    <source>
        <dbReference type="Proteomes" id="UP001046870"/>
    </source>
</evidence>
<feature type="region of interest" description="Disordered" evidence="1">
    <location>
        <begin position="740"/>
        <end position="769"/>
    </location>
</feature>
<feature type="compositionally biased region" description="Polar residues" evidence="1">
    <location>
        <begin position="784"/>
        <end position="798"/>
    </location>
</feature>
<feature type="compositionally biased region" description="Basic and acidic residues" evidence="1">
    <location>
        <begin position="73"/>
        <end position="98"/>
    </location>
</feature>
<feature type="compositionally biased region" description="Polar residues" evidence="1">
    <location>
        <begin position="507"/>
        <end position="519"/>
    </location>
</feature>
<keyword evidence="3" id="KW-1185">Reference proteome</keyword>
<feature type="region of interest" description="Disordered" evidence="1">
    <location>
        <begin position="201"/>
        <end position="232"/>
    </location>
</feature>
<dbReference type="AlphaFoldDB" id="A0A9D3T133"/>
<feature type="compositionally biased region" description="Polar residues" evidence="1">
    <location>
        <begin position="271"/>
        <end position="286"/>
    </location>
</feature>
<feature type="compositionally biased region" description="Basic and acidic residues" evidence="1">
    <location>
        <begin position="520"/>
        <end position="530"/>
    </location>
</feature>
<dbReference type="Proteomes" id="UP001046870">
    <property type="component" value="Chromosome 17"/>
</dbReference>
<feature type="compositionally biased region" description="Polar residues" evidence="1">
    <location>
        <begin position="22"/>
        <end position="49"/>
    </location>
</feature>
<feature type="region of interest" description="Disordered" evidence="1">
    <location>
        <begin position="271"/>
        <end position="291"/>
    </location>
</feature>
<feature type="region of interest" description="Disordered" evidence="1">
    <location>
        <begin position="411"/>
        <end position="530"/>
    </location>
</feature>
<feature type="compositionally biased region" description="Polar residues" evidence="1">
    <location>
        <begin position="744"/>
        <end position="755"/>
    </location>
</feature>
<dbReference type="OrthoDB" id="8960114at2759"/>
<protein>
    <submittedName>
        <fullName evidence="2">Uncharacterized protein</fullName>
    </submittedName>
</protein>
<feature type="compositionally biased region" description="Basic residues" evidence="1">
    <location>
        <begin position="807"/>
        <end position="817"/>
    </location>
</feature>
<feature type="region of interest" description="Disordered" evidence="1">
    <location>
        <begin position="677"/>
        <end position="717"/>
    </location>
</feature>
<accession>A0A9D3T133</accession>
<name>A0A9D3T133_MEGAT</name>
<evidence type="ECO:0000313" key="2">
    <source>
        <dbReference type="EMBL" id="KAG7462037.1"/>
    </source>
</evidence>
<feature type="compositionally biased region" description="Basic and acidic residues" evidence="1">
    <location>
        <begin position="688"/>
        <end position="700"/>
    </location>
</feature>
<proteinExistence type="predicted"/>
<gene>
    <name evidence="2" type="ORF">MATL_G00198450</name>
</gene>
<dbReference type="EMBL" id="JAFDVH010000017">
    <property type="protein sequence ID" value="KAG7462037.1"/>
    <property type="molecule type" value="Genomic_DNA"/>
</dbReference>
<organism evidence="2 3">
    <name type="scientific">Megalops atlanticus</name>
    <name type="common">Tarpon</name>
    <name type="synonym">Clupea gigantea</name>
    <dbReference type="NCBI Taxonomy" id="7932"/>
    <lineage>
        <taxon>Eukaryota</taxon>
        <taxon>Metazoa</taxon>
        <taxon>Chordata</taxon>
        <taxon>Craniata</taxon>
        <taxon>Vertebrata</taxon>
        <taxon>Euteleostomi</taxon>
        <taxon>Actinopterygii</taxon>
        <taxon>Neopterygii</taxon>
        <taxon>Teleostei</taxon>
        <taxon>Elopiformes</taxon>
        <taxon>Megalopidae</taxon>
        <taxon>Megalops</taxon>
    </lineage>
</organism>
<sequence length="817" mass="90442">MSRQSSSMDTQSLLLSMLQRMRINQSTRASQGGQLRAQPHTTAGESNGSGRHPESDRPNLDFTGELGLASSHDISEVEDHTKQGKDHLKSAWDSHDDFGSPSQTGDLQAKGEGQGFPVVIPQWLRRQAPSPPASLDTLIKHSKRGAEKRTPVTPETGLRLDRAEATQDPALLSHCSWPGNTFQQEASDQNSAPKWGKYRLDDTAKRRRPLEASVMQRGPAQTPPQPRCAGTSAALDKQGIGNGTDPISTQECKEVLHCPFANIPQQDYTGALSSTRTPERSGTSSPKIPLVRLGSPHKGTVEFSTHLHSAIVQNNDCTVSPEFQPWDNPWHNSPASNPGSWTAAPTCEGNSKISPQNLNPDVTTQLHPLNPNFPVSTGITEWQDRGKLHEGGKALANDTGVVEVESTMEHLTPSQNVAGNTPLHPAKRKRRWTEGKPTRWARSIKERWRDRRASQRKSGKEEDSARENGGEGHGEKGKTPLNNLSQEPVLLERASNTPTKEEESPMRGQSNTATTTDLEGNSKESPERSSIDFEFNFTPTNLLEEIFTGKEWSNYLHQPETEGHSWIQKNDQGEKMEQQGTTLGSTTEDRWNFKQGDANQNVDVYPMQISSCVVPTTNKEANEHMPVQSNMTSGQLCTAVESCHMQDRDQSQESIQDGTFDFLTKPVEILDSSALKSQVHLSRKREHHSGERRERAEEGKSMLGDSTVGTDLQTVDEGREDTANLIPLYILPSARSPLSPCSMLHSSETQDSSETVIKKRKLRDQSEDTRHVRFAEEPVFVPELQSSDFLPSETSGSPSLPGWILALKKKTRRKPRQ</sequence>
<reference evidence="2" key="1">
    <citation type="submission" date="2021-01" db="EMBL/GenBank/DDBJ databases">
        <authorList>
            <person name="Zahm M."/>
            <person name="Roques C."/>
            <person name="Cabau C."/>
            <person name="Klopp C."/>
            <person name="Donnadieu C."/>
            <person name="Jouanno E."/>
            <person name="Lampietro C."/>
            <person name="Louis A."/>
            <person name="Herpin A."/>
            <person name="Echchiki A."/>
            <person name="Berthelot C."/>
            <person name="Parey E."/>
            <person name="Roest-Crollius H."/>
            <person name="Braasch I."/>
            <person name="Postlethwait J."/>
            <person name="Bobe J."/>
            <person name="Montfort J."/>
            <person name="Bouchez O."/>
            <person name="Begum T."/>
            <person name="Mejri S."/>
            <person name="Adams A."/>
            <person name="Chen W.-J."/>
            <person name="Guiguen Y."/>
        </authorList>
    </citation>
    <scope>NUCLEOTIDE SEQUENCE</scope>
    <source>
        <strain evidence="2">YG-15Mar2019-1</strain>
        <tissue evidence="2">Brain</tissue>
    </source>
</reference>
<feature type="region of interest" description="Disordered" evidence="1">
    <location>
        <begin position="783"/>
        <end position="817"/>
    </location>
</feature>
<feature type="compositionally biased region" description="Polar residues" evidence="1">
    <location>
        <begin position="1"/>
        <end position="14"/>
    </location>
</feature>
<comment type="caution">
    <text evidence="2">The sequence shown here is derived from an EMBL/GenBank/DDBJ whole genome shotgun (WGS) entry which is preliminary data.</text>
</comment>